<dbReference type="Pfam" id="PF20151">
    <property type="entry name" value="DUF6533"/>
    <property type="match status" value="1"/>
</dbReference>
<keyword evidence="5" id="KW-1185">Reference proteome</keyword>
<gene>
    <name evidence="4" type="ORF">EXIGLDRAFT_841501</name>
</gene>
<feature type="transmembrane region" description="Helical" evidence="2">
    <location>
        <begin position="283"/>
        <end position="304"/>
    </location>
</feature>
<organism evidence="4 5">
    <name type="scientific">Exidia glandulosa HHB12029</name>
    <dbReference type="NCBI Taxonomy" id="1314781"/>
    <lineage>
        <taxon>Eukaryota</taxon>
        <taxon>Fungi</taxon>
        <taxon>Dikarya</taxon>
        <taxon>Basidiomycota</taxon>
        <taxon>Agaricomycotina</taxon>
        <taxon>Agaricomycetes</taxon>
        <taxon>Auriculariales</taxon>
        <taxon>Exidiaceae</taxon>
        <taxon>Exidia</taxon>
    </lineage>
</organism>
<protein>
    <recommendedName>
        <fullName evidence="3">DUF6533 domain-containing protein</fullName>
    </recommendedName>
</protein>
<name>A0A165DV87_EXIGL</name>
<keyword evidence="2" id="KW-0812">Transmembrane</keyword>
<feature type="transmembrane region" description="Helical" evidence="2">
    <location>
        <begin position="219"/>
        <end position="237"/>
    </location>
</feature>
<dbReference type="AlphaFoldDB" id="A0A165DV87"/>
<dbReference type="InterPro" id="IPR045340">
    <property type="entry name" value="DUF6533"/>
</dbReference>
<keyword evidence="2" id="KW-1133">Transmembrane helix</keyword>
<dbReference type="Proteomes" id="UP000077266">
    <property type="component" value="Unassembled WGS sequence"/>
</dbReference>
<keyword evidence="2" id="KW-0472">Membrane</keyword>
<dbReference type="OrthoDB" id="3251775at2759"/>
<feature type="transmembrane region" description="Helical" evidence="2">
    <location>
        <begin position="133"/>
        <end position="154"/>
    </location>
</feature>
<evidence type="ECO:0000256" key="2">
    <source>
        <dbReference type="SAM" id="Phobius"/>
    </source>
</evidence>
<evidence type="ECO:0000259" key="3">
    <source>
        <dbReference type="Pfam" id="PF20151"/>
    </source>
</evidence>
<reference evidence="4 5" key="1">
    <citation type="journal article" date="2016" name="Mol. Biol. Evol.">
        <title>Comparative Genomics of Early-Diverging Mushroom-Forming Fungi Provides Insights into the Origins of Lignocellulose Decay Capabilities.</title>
        <authorList>
            <person name="Nagy L.G."/>
            <person name="Riley R."/>
            <person name="Tritt A."/>
            <person name="Adam C."/>
            <person name="Daum C."/>
            <person name="Floudas D."/>
            <person name="Sun H."/>
            <person name="Yadav J.S."/>
            <person name="Pangilinan J."/>
            <person name="Larsson K.H."/>
            <person name="Matsuura K."/>
            <person name="Barry K."/>
            <person name="Labutti K."/>
            <person name="Kuo R."/>
            <person name="Ohm R.A."/>
            <person name="Bhattacharya S.S."/>
            <person name="Shirouzu T."/>
            <person name="Yoshinaga Y."/>
            <person name="Martin F.M."/>
            <person name="Grigoriev I.V."/>
            <person name="Hibbett D.S."/>
        </authorList>
    </citation>
    <scope>NUCLEOTIDE SEQUENCE [LARGE SCALE GENOMIC DNA]</scope>
    <source>
        <strain evidence="4 5">HHB12029</strain>
    </source>
</reference>
<dbReference type="EMBL" id="KV426189">
    <property type="protein sequence ID" value="KZV85438.1"/>
    <property type="molecule type" value="Genomic_DNA"/>
</dbReference>
<feature type="transmembrane region" description="Helical" evidence="2">
    <location>
        <begin position="101"/>
        <end position="121"/>
    </location>
</feature>
<feature type="transmembrane region" description="Helical" evidence="2">
    <location>
        <begin position="258"/>
        <end position="277"/>
    </location>
</feature>
<feature type="transmembrane region" description="Helical" evidence="2">
    <location>
        <begin position="166"/>
        <end position="190"/>
    </location>
</feature>
<sequence length="389" mass="42966">MMPMLYPRACVRCPATCSSFSFAVVPPTFGAMSSPLISLLPPPGTDLRQYIADQVNLGNATRYTILVTYIIVLWDTVLVLPDEINKFWRAKRTWFRAAFLANHYMSIGAMTLMIIATSGLVPADVLTDEVCQAAMSTGVVVGALSVGAGLYLVLLKVWALWGYQKWVIIATTAAWCCSYAATFVMVIITIQGLKPHTFSAAPYGLKLCGINYKPDVMKGIWASPLICEVLVFIFTIWNAADRPRSADVSLSRALMRDGIAFFASLFSLHLLNLILTILSPATIAFIGSCLVWGVSNVLLTRLVLRQTPSVDDAPRIPLPLTITKLKSDAVLMEVVRQSHDEMTMPPLPTPRIDYEFTPLPHTPRSRPTTPRTPLPRSPPPPHIRPQELW</sequence>
<proteinExistence type="predicted"/>
<evidence type="ECO:0000313" key="5">
    <source>
        <dbReference type="Proteomes" id="UP000077266"/>
    </source>
</evidence>
<evidence type="ECO:0000256" key="1">
    <source>
        <dbReference type="SAM" id="MobiDB-lite"/>
    </source>
</evidence>
<dbReference type="InParanoid" id="A0A165DV87"/>
<feature type="transmembrane region" description="Helical" evidence="2">
    <location>
        <begin position="63"/>
        <end position="80"/>
    </location>
</feature>
<feature type="domain" description="DUF6533" evidence="3">
    <location>
        <begin position="63"/>
        <end position="107"/>
    </location>
</feature>
<accession>A0A165DV87</accession>
<evidence type="ECO:0000313" key="4">
    <source>
        <dbReference type="EMBL" id="KZV85438.1"/>
    </source>
</evidence>
<feature type="compositionally biased region" description="Pro residues" evidence="1">
    <location>
        <begin position="370"/>
        <end position="383"/>
    </location>
</feature>
<feature type="region of interest" description="Disordered" evidence="1">
    <location>
        <begin position="342"/>
        <end position="389"/>
    </location>
</feature>